<dbReference type="PROSITE" id="PS00194">
    <property type="entry name" value="THIOREDOXIN_1"/>
    <property type="match status" value="1"/>
</dbReference>
<sequence length="132" mass="14265">MSPIKLLSTVMLAMSLSIAISQTALAATEAPYTQQAFAASQHEGKPILVDISASWCPTCAKQRPIIDRLVENPAFGDLVIYKVDFDTQKDVVRSFGAQTQSTLIVFRGPKEKGRSVGDTDPDSIKALLLKAN</sequence>
<proteinExistence type="predicted"/>
<dbReference type="EMBL" id="UIGB01000001">
    <property type="protein sequence ID" value="SUU83294.1"/>
    <property type="molecule type" value="Genomic_DNA"/>
</dbReference>
<evidence type="ECO:0000256" key="2">
    <source>
        <dbReference type="SAM" id="SignalP"/>
    </source>
</evidence>
<reference evidence="4 5" key="1">
    <citation type="submission" date="2018-06" db="EMBL/GenBank/DDBJ databases">
        <authorList>
            <consortium name="Pathogen Informatics"/>
            <person name="Doyle S."/>
        </authorList>
    </citation>
    <scope>NUCLEOTIDE SEQUENCE [LARGE SCALE GENOMIC DNA]</scope>
    <source>
        <strain evidence="4 5">NCTC12722</strain>
    </source>
</reference>
<dbReference type="PANTHER" id="PTHR10438:SF468">
    <property type="entry name" value="THIOREDOXIN-1-RELATED"/>
    <property type="match status" value="1"/>
</dbReference>
<gene>
    <name evidence="4" type="primary">trxA_2</name>
    <name evidence="4" type="ORF">NCTC12722_00457</name>
</gene>
<name>A0A380W2W8_AFIFE</name>
<dbReference type="Pfam" id="PF00085">
    <property type="entry name" value="Thioredoxin"/>
    <property type="match status" value="1"/>
</dbReference>
<feature type="chain" id="PRO_5016591119" evidence="2">
    <location>
        <begin position="27"/>
        <end position="132"/>
    </location>
</feature>
<dbReference type="PROSITE" id="PS51352">
    <property type="entry name" value="THIOREDOXIN_2"/>
    <property type="match status" value="1"/>
</dbReference>
<evidence type="ECO:0000259" key="3">
    <source>
        <dbReference type="PROSITE" id="PS51352"/>
    </source>
</evidence>
<dbReference type="PANTHER" id="PTHR10438">
    <property type="entry name" value="THIOREDOXIN"/>
    <property type="match status" value="1"/>
</dbReference>
<protein>
    <submittedName>
        <fullName evidence="4">MPT46</fullName>
    </submittedName>
</protein>
<dbReference type="AlphaFoldDB" id="A0A380W2W8"/>
<evidence type="ECO:0000313" key="5">
    <source>
        <dbReference type="Proteomes" id="UP000254343"/>
    </source>
</evidence>
<dbReference type="InterPro" id="IPR017937">
    <property type="entry name" value="Thioredoxin_CS"/>
</dbReference>
<dbReference type="Gene3D" id="3.40.30.10">
    <property type="entry name" value="Glutaredoxin"/>
    <property type="match status" value="1"/>
</dbReference>
<feature type="domain" description="Thioredoxin" evidence="3">
    <location>
        <begin position="18"/>
        <end position="132"/>
    </location>
</feature>
<accession>A0A380W2W8</accession>
<keyword evidence="1" id="KW-0676">Redox-active center</keyword>
<dbReference type="GO" id="GO:0015036">
    <property type="term" value="F:disulfide oxidoreductase activity"/>
    <property type="evidence" value="ECO:0007669"/>
    <property type="project" value="UniProtKB-ARBA"/>
</dbReference>
<keyword evidence="2" id="KW-0732">Signal</keyword>
<evidence type="ECO:0000313" key="4">
    <source>
        <dbReference type="EMBL" id="SUU83294.1"/>
    </source>
</evidence>
<evidence type="ECO:0000256" key="1">
    <source>
        <dbReference type="ARBA" id="ARBA00023284"/>
    </source>
</evidence>
<feature type="signal peptide" evidence="2">
    <location>
        <begin position="1"/>
        <end position="26"/>
    </location>
</feature>
<dbReference type="InterPro" id="IPR050620">
    <property type="entry name" value="Thioredoxin_H-type-like"/>
</dbReference>
<dbReference type="SUPFAM" id="SSF52833">
    <property type="entry name" value="Thioredoxin-like"/>
    <property type="match status" value="1"/>
</dbReference>
<dbReference type="RefSeq" id="WP_002718074.1">
    <property type="nucleotide sequence ID" value="NZ_UFSI01000001.1"/>
</dbReference>
<organism evidence="4 5">
    <name type="scientific">Afipia felis</name>
    <name type="common">Cat scratch disease bacillus</name>
    <dbReference type="NCBI Taxonomy" id="1035"/>
    <lineage>
        <taxon>Bacteria</taxon>
        <taxon>Pseudomonadati</taxon>
        <taxon>Pseudomonadota</taxon>
        <taxon>Alphaproteobacteria</taxon>
        <taxon>Hyphomicrobiales</taxon>
        <taxon>Nitrobacteraceae</taxon>
        <taxon>Afipia</taxon>
    </lineage>
</organism>
<dbReference type="OrthoDB" id="7950124at2"/>
<dbReference type="Proteomes" id="UP000254343">
    <property type="component" value="Unassembled WGS sequence"/>
</dbReference>
<dbReference type="CDD" id="cd02947">
    <property type="entry name" value="TRX_family"/>
    <property type="match status" value="1"/>
</dbReference>
<dbReference type="InterPro" id="IPR013766">
    <property type="entry name" value="Thioredoxin_domain"/>
</dbReference>
<dbReference type="InterPro" id="IPR036249">
    <property type="entry name" value="Thioredoxin-like_sf"/>
</dbReference>